<proteinExistence type="predicted"/>
<feature type="transmembrane region" description="Helical" evidence="4">
    <location>
        <begin position="81"/>
        <end position="99"/>
    </location>
</feature>
<evidence type="ECO:0000313" key="6">
    <source>
        <dbReference type="EMBL" id="ORW14364.1"/>
    </source>
</evidence>
<accession>A0A1X1YTJ0</accession>
<keyword evidence="2 4" id="KW-0472">Membrane</keyword>
<keyword evidence="7" id="KW-1185">Reference proteome</keyword>
<comment type="caution">
    <text evidence="6">The sequence shown here is derived from an EMBL/GenBank/DDBJ whole genome shotgun (WGS) entry which is preliminary data.</text>
</comment>
<dbReference type="STRING" id="244292.ABW17_13670"/>
<dbReference type="RefSeq" id="WP_046185873.1">
    <property type="nucleotide sequence ID" value="NZ_JACKSS010000125.1"/>
</dbReference>
<organism evidence="6 7">
    <name type="scientific">Mycobacterium nebraskense</name>
    <dbReference type="NCBI Taxonomy" id="244292"/>
    <lineage>
        <taxon>Bacteria</taxon>
        <taxon>Bacillati</taxon>
        <taxon>Actinomycetota</taxon>
        <taxon>Actinomycetes</taxon>
        <taxon>Mycobacteriales</taxon>
        <taxon>Mycobacteriaceae</taxon>
        <taxon>Mycobacterium</taxon>
    </lineage>
</organism>
<dbReference type="Proteomes" id="UP000193781">
    <property type="component" value="Unassembled WGS sequence"/>
</dbReference>
<evidence type="ECO:0000256" key="4">
    <source>
        <dbReference type="SAM" id="Phobius"/>
    </source>
</evidence>
<feature type="region of interest" description="Disordered" evidence="3">
    <location>
        <begin position="1"/>
        <end position="70"/>
    </location>
</feature>
<name>A0A1X1YTJ0_9MYCO</name>
<evidence type="ECO:0000256" key="2">
    <source>
        <dbReference type="ARBA" id="ARBA00023136"/>
    </source>
</evidence>
<sequence>MIMATTTDKDLDTSVEEETPSAATEEAESEKGEAEAEAADDTEPTAGDEEDDEPFKGRGNKAKRRKRSWPQRPWRQYLRRGALPLLLVASLAVSGFLGWQQWQEHQVKLAGQQAQRAAITYAQVLTSIDSNKVDENFRQVLDGATGEFKDMYTQSSVQLRQLLIDNKATAHGVVVDSAIQSESTNKVVVLVFIDQTVTNAAAPDPRIDRSRIKMTMEKVDGRWRASKVQLL</sequence>
<dbReference type="OrthoDB" id="5188486at2"/>
<evidence type="ECO:0000256" key="1">
    <source>
        <dbReference type="ARBA" id="ARBA00004370"/>
    </source>
</evidence>
<feature type="compositionally biased region" description="Basic residues" evidence="3">
    <location>
        <begin position="58"/>
        <end position="69"/>
    </location>
</feature>
<dbReference type="AlphaFoldDB" id="A0A1X1YTJ0"/>
<dbReference type="PANTHER" id="PTHR37042:SF4">
    <property type="entry name" value="OUTER MEMBRANE PROTEIN RV1973"/>
    <property type="match status" value="1"/>
</dbReference>
<feature type="domain" description="Ancillary SecYEG translocon subunit/Cell division coordinator CpoB TPR" evidence="5">
    <location>
        <begin position="85"/>
        <end position="167"/>
    </location>
</feature>
<comment type="subcellular location">
    <subcellularLocation>
        <location evidence="1">Membrane</location>
    </subcellularLocation>
</comment>
<protein>
    <recommendedName>
        <fullName evidence="5">Ancillary SecYEG translocon subunit/Cell division coordinator CpoB TPR domain-containing protein</fullName>
    </recommendedName>
</protein>
<dbReference type="GO" id="GO:0016020">
    <property type="term" value="C:membrane"/>
    <property type="evidence" value="ECO:0007669"/>
    <property type="project" value="UniProtKB-SubCell"/>
</dbReference>
<feature type="compositionally biased region" description="Acidic residues" evidence="3">
    <location>
        <begin position="35"/>
        <end position="53"/>
    </location>
</feature>
<evidence type="ECO:0000259" key="5">
    <source>
        <dbReference type="Pfam" id="PF09976"/>
    </source>
</evidence>
<dbReference type="InterPro" id="IPR018704">
    <property type="entry name" value="SecYEG/CpoB_TPR"/>
</dbReference>
<dbReference type="PANTHER" id="PTHR37042">
    <property type="entry name" value="OUTER MEMBRANE PROTEIN RV1973"/>
    <property type="match status" value="1"/>
</dbReference>
<gene>
    <name evidence="6" type="ORF">AWC17_20270</name>
</gene>
<evidence type="ECO:0000313" key="7">
    <source>
        <dbReference type="Proteomes" id="UP000193781"/>
    </source>
</evidence>
<keyword evidence="4" id="KW-0812">Transmembrane</keyword>
<dbReference type="EMBL" id="LQPH01000183">
    <property type="protein sequence ID" value="ORW14364.1"/>
    <property type="molecule type" value="Genomic_DNA"/>
</dbReference>
<dbReference type="Pfam" id="PF09976">
    <property type="entry name" value="TPR_21"/>
    <property type="match status" value="1"/>
</dbReference>
<reference evidence="6 7" key="1">
    <citation type="submission" date="2016-01" db="EMBL/GenBank/DDBJ databases">
        <title>The new phylogeny of the genus Mycobacterium.</title>
        <authorList>
            <person name="Tarcisio F."/>
            <person name="Conor M."/>
            <person name="Antonella G."/>
            <person name="Elisabetta G."/>
            <person name="Giulia F.S."/>
            <person name="Sara T."/>
            <person name="Anna F."/>
            <person name="Clotilde B."/>
            <person name="Roberto B."/>
            <person name="Veronica D.S."/>
            <person name="Fabio R."/>
            <person name="Monica P."/>
            <person name="Olivier J."/>
            <person name="Enrico T."/>
            <person name="Nicola S."/>
        </authorList>
    </citation>
    <scope>NUCLEOTIDE SEQUENCE [LARGE SCALE GENOMIC DNA]</scope>
    <source>
        <strain evidence="6 7">DSM 44803</strain>
    </source>
</reference>
<keyword evidence="4" id="KW-1133">Transmembrane helix</keyword>
<evidence type="ECO:0000256" key="3">
    <source>
        <dbReference type="SAM" id="MobiDB-lite"/>
    </source>
</evidence>